<evidence type="ECO:0000313" key="1">
    <source>
        <dbReference type="EMBL" id="VDO75574.1"/>
    </source>
</evidence>
<dbReference type="OrthoDB" id="5861107at2759"/>
<evidence type="ECO:0000313" key="3">
    <source>
        <dbReference type="WBParaSite" id="HPLM_0001918401-mRNA-1"/>
    </source>
</evidence>
<dbReference type="WBParaSite" id="HPLM_0001918401-mRNA-1">
    <property type="protein sequence ID" value="HPLM_0001918401-mRNA-1"/>
    <property type="gene ID" value="HPLM_0001918401"/>
</dbReference>
<accession>A0A0N4X492</accession>
<proteinExistence type="predicted"/>
<dbReference type="EMBL" id="UZAF01021103">
    <property type="protein sequence ID" value="VDO75574.1"/>
    <property type="molecule type" value="Genomic_DNA"/>
</dbReference>
<reference evidence="1 2" key="2">
    <citation type="submission" date="2018-11" db="EMBL/GenBank/DDBJ databases">
        <authorList>
            <consortium name="Pathogen Informatics"/>
        </authorList>
    </citation>
    <scope>NUCLEOTIDE SEQUENCE [LARGE SCALE GENOMIC DNA]</scope>
    <source>
        <strain evidence="1 2">MHpl1</strain>
    </source>
</reference>
<keyword evidence="2" id="KW-1185">Reference proteome</keyword>
<evidence type="ECO:0000313" key="2">
    <source>
        <dbReference type="Proteomes" id="UP000268014"/>
    </source>
</evidence>
<protein>
    <submittedName>
        <fullName evidence="3">Nitric oxide dioxygenase</fullName>
    </submittedName>
</protein>
<name>A0A0N4X492_HAEPC</name>
<gene>
    <name evidence="1" type="ORF">HPLM_LOCUS19176</name>
</gene>
<dbReference type="Proteomes" id="UP000268014">
    <property type="component" value="Unassembled WGS sequence"/>
</dbReference>
<sequence>MMSASQTGAQHLAEGGQVVTAWIPVIEKNVENWELMVEILTMLDESIKRQAAAGQFYSAAGTKVQNG</sequence>
<reference evidence="3" key="1">
    <citation type="submission" date="2017-02" db="UniProtKB">
        <authorList>
            <consortium name="WormBaseParasite"/>
        </authorList>
    </citation>
    <scope>IDENTIFICATION</scope>
</reference>
<dbReference type="AlphaFoldDB" id="A0A0N4X492"/>
<organism evidence="3">
    <name type="scientific">Haemonchus placei</name>
    <name type="common">Barber's pole worm</name>
    <dbReference type="NCBI Taxonomy" id="6290"/>
    <lineage>
        <taxon>Eukaryota</taxon>
        <taxon>Metazoa</taxon>
        <taxon>Ecdysozoa</taxon>
        <taxon>Nematoda</taxon>
        <taxon>Chromadorea</taxon>
        <taxon>Rhabditida</taxon>
        <taxon>Rhabditina</taxon>
        <taxon>Rhabditomorpha</taxon>
        <taxon>Strongyloidea</taxon>
        <taxon>Trichostrongylidae</taxon>
        <taxon>Haemonchus</taxon>
    </lineage>
</organism>